<dbReference type="InterPro" id="IPR058240">
    <property type="entry name" value="rSAM_sf"/>
</dbReference>
<evidence type="ECO:0000256" key="1">
    <source>
        <dbReference type="ARBA" id="ARBA00001966"/>
    </source>
</evidence>
<dbReference type="InterPro" id="IPR007197">
    <property type="entry name" value="rSAM"/>
</dbReference>
<dbReference type="GO" id="GO:0046872">
    <property type="term" value="F:metal ion binding"/>
    <property type="evidence" value="ECO:0007669"/>
    <property type="project" value="UniProtKB-KW"/>
</dbReference>
<dbReference type="InterPro" id="IPR013785">
    <property type="entry name" value="Aldolase_TIM"/>
</dbReference>
<evidence type="ECO:0000259" key="6">
    <source>
        <dbReference type="PROSITE" id="PS51918"/>
    </source>
</evidence>
<dbReference type="EMBL" id="QUQO01000001">
    <property type="protein sequence ID" value="RFB03932.1"/>
    <property type="molecule type" value="Genomic_DNA"/>
</dbReference>
<dbReference type="PANTHER" id="PTHR11228">
    <property type="entry name" value="RADICAL SAM DOMAIN PROTEIN"/>
    <property type="match status" value="1"/>
</dbReference>
<dbReference type="SUPFAM" id="SSF102114">
    <property type="entry name" value="Radical SAM enzymes"/>
    <property type="match status" value="1"/>
</dbReference>
<evidence type="ECO:0000313" key="8">
    <source>
        <dbReference type="Proteomes" id="UP000264589"/>
    </source>
</evidence>
<evidence type="ECO:0000256" key="4">
    <source>
        <dbReference type="ARBA" id="ARBA00023004"/>
    </source>
</evidence>
<reference evidence="7 8" key="1">
    <citation type="submission" date="2018-08" db="EMBL/GenBank/DDBJ databases">
        <title>Parvularcula sp. SM1705, isolated from surface water of the South Sea China.</title>
        <authorList>
            <person name="Sun L."/>
        </authorList>
    </citation>
    <scope>NUCLEOTIDE SEQUENCE [LARGE SCALE GENOMIC DNA]</scope>
    <source>
        <strain evidence="7 8">SM1705</strain>
    </source>
</reference>
<keyword evidence="3" id="KW-0479">Metal-binding</keyword>
<protein>
    <submittedName>
        <fullName evidence="7">Radical SAM protein</fullName>
    </submittedName>
</protein>
<dbReference type="AlphaFoldDB" id="A0A371RER0"/>
<name>A0A371RER0_9PROT</name>
<sequence>MADGSTHPAAKFDHPHTTAKGEKRAWVPMTGLDTLWLNSGTLCNIACEHCYIESTPTNDRLIYLSFDHALPYLDEAKEMGTREIGITGGEPFMNPDMLDIINAALDRGFEVLVLTNAMKPMMRPRVMEGLQAVTGERRDRLTLRVSMDHYTEELHDEERGEGSFARAMEGIKWIGEQGINLAIAGRTIFGEDEAEAREGYRQTMKSVGVNLDVADTKKLVLFAEMRPNDDPPEITTACWGILNKKPADIMCANSRMVVHRKGAEEPVVLSCTLLAYDERFEMGRTLKEASKPVSLNHPWCATFCVLGGSSCS</sequence>
<keyword evidence="5" id="KW-0411">Iron-sulfur</keyword>
<organism evidence="7 8">
    <name type="scientific">Parvularcula marina</name>
    <dbReference type="NCBI Taxonomy" id="2292771"/>
    <lineage>
        <taxon>Bacteria</taxon>
        <taxon>Pseudomonadati</taxon>
        <taxon>Pseudomonadota</taxon>
        <taxon>Alphaproteobacteria</taxon>
        <taxon>Parvularculales</taxon>
        <taxon>Parvularculaceae</taxon>
        <taxon>Parvularcula</taxon>
    </lineage>
</organism>
<dbReference type="InterPro" id="IPR050377">
    <property type="entry name" value="Radical_SAM_PqqE_MftC-like"/>
</dbReference>
<dbReference type="Gene3D" id="3.20.20.70">
    <property type="entry name" value="Aldolase class I"/>
    <property type="match status" value="1"/>
</dbReference>
<dbReference type="SFLD" id="SFLDG01067">
    <property type="entry name" value="SPASM/twitch_domain_containing"/>
    <property type="match status" value="1"/>
</dbReference>
<dbReference type="CDD" id="cd01335">
    <property type="entry name" value="Radical_SAM"/>
    <property type="match status" value="1"/>
</dbReference>
<evidence type="ECO:0000256" key="3">
    <source>
        <dbReference type="ARBA" id="ARBA00022723"/>
    </source>
</evidence>
<dbReference type="PROSITE" id="PS51918">
    <property type="entry name" value="RADICAL_SAM"/>
    <property type="match status" value="1"/>
</dbReference>
<comment type="caution">
    <text evidence="7">The sequence shown here is derived from an EMBL/GenBank/DDBJ whole genome shotgun (WGS) entry which is preliminary data.</text>
</comment>
<dbReference type="InParanoid" id="A0A371RER0"/>
<dbReference type="OrthoDB" id="9810775at2"/>
<dbReference type="GO" id="GO:0051536">
    <property type="term" value="F:iron-sulfur cluster binding"/>
    <property type="evidence" value="ECO:0007669"/>
    <property type="project" value="UniProtKB-KW"/>
</dbReference>
<accession>A0A371RER0</accession>
<keyword evidence="4" id="KW-0408">Iron</keyword>
<dbReference type="Pfam" id="PF04055">
    <property type="entry name" value="Radical_SAM"/>
    <property type="match status" value="1"/>
</dbReference>
<dbReference type="PANTHER" id="PTHR11228:SF22">
    <property type="entry name" value="PEPTIDE BIOSYNTHESIS PROTEIN YYDG-RELATED"/>
    <property type="match status" value="1"/>
</dbReference>
<evidence type="ECO:0000313" key="7">
    <source>
        <dbReference type="EMBL" id="RFB03932.1"/>
    </source>
</evidence>
<proteinExistence type="predicted"/>
<evidence type="ECO:0000256" key="5">
    <source>
        <dbReference type="ARBA" id="ARBA00023014"/>
    </source>
</evidence>
<dbReference type="SFLD" id="SFLDS00029">
    <property type="entry name" value="Radical_SAM"/>
    <property type="match status" value="1"/>
</dbReference>
<keyword evidence="8" id="KW-1185">Reference proteome</keyword>
<dbReference type="GO" id="GO:0003824">
    <property type="term" value="F:catalytic activity"/>
    <property type="evidence" value="ECO:0007669"/>
    <property type="project" value="InterPro"/>
</dbReference>
<comment type="cofactor">
    <cofactor evidence="1">
        <name>[4Fe-4S] cluster</name>
        <dbReference type="ChEBI" id="CHEBI:49883"/>
    </cofactor>
</comment>
<dbReference type="RefSeq" id="WP_116390560.1">
    <property type="nucleotide sequence ID" value="NZ_QUQO01000001.1"/>
</dbReference>
<dbReference type="Proteomes" id="UP000264589">
    <property type="component" value="Unassembled WGS sequence"/>
</dbReference>
<gene>
    <name evidence="7" type="ORF">DX908_00710</name>
</gene>
<feature type="domain" description="Radical SAM core" evidence="6">
    <location>
        <begin position="29"/>
        <end position="252"/>
    </location>
</feature>
<evidence type="ECO:0000256" key="2">
    <source>
        <dbReference type="ARBA" id="ARBA00022691"/>
    </source>
</evidence>
<keyword evidence="2" id="KW-0949">S-adenosyl-L-methionine</keyword>